<accession>A0A8S1HSK3</accession>
<dbReference type="PIRSF" id="PIRSF027779">
    <property type="entry name" value="UCP207779"/>
    <property type="match status" value="1"/>
</dbReference>
<proteinExistence type="predicted"/>
<keyword evidence="3" id="KW-1185">Reference proteome</keyword>
<evidence type="ECO:0000313" key="3">
    <source>
        <dbReference type="Proteomes" id="UP000835052"/>
    </source>
</evidence>
<evidence type="ECO:0000313" key="2">
    <source>
        <dbReference type="EMBL" id="CAD6199493.1"/>
    </source>
</evidence>
<feature type="transmembrane region" description="Helical" evidence="1">
    <location>
        <begin position="153"/>
        <end position="171"/>
    </location>
</feature>
<comment type="caution">
    <text evidence="2">The sequence shown here is derived from an EMBL/GenBank/DDBJ whole genome shotgun (WGS) entry which is preliminary data.</text>
</comment>
<sequence>MMLVRPPCRRLAPESPLKRTDSKRDNLGLMALIPDKFGLAGDVGNFFGKQYQNAKDLFANDQTMLEQNIERVKGLLTTIKEKLQVLSPIASDAQKATLAQVDAFSTKVDNFQKEVRQEGAAKFEENKSKWEAMVSDIFDKNGLGDIVKLMNSGSMYSFSAALLIPIAYMFFN</sequence>
<keyword evidence="1" id="KW-1133">Transmembrane helix</keyword>
<dbReference type="EMBL" id="CAJGYM010000178">
    <property type="protein sequence ID" value="CAD6199493.1"/>
    <property type="molecule type" value="Genomic_DNA"/>
</dbReference>
<dbReference type="OrthoDB" id="5813557at2759"/>
<dbReference type="AlphaFoldDB" id="A0A8S1HSK3"/>
<organism evidence="2 3">
    <name type="scientific">Caenorhabditis auriculariae</name>
    <dbReference type="NCBI Taxonomy" id="2777116"/>
    <lineage>
        <taxon>Eukaryota</taxon>
        <taxon>Metazoa</taxon>
        <taxon>Ecdysozoa</taxon>
        <taxon>Nematoda</taxon>
        <taxon>Chromadorea</taxon>
        <taxon>Rhabditida</taxon>
        <taxon>Rhabditina</taxon>
        <taxon>Rhabditomorpha</taxon>
        <taxon>Rhabditoidea</taxon>
        <taxon>Rhabditidae</taxon>
        <taxon>Peloderinae</taxon>
        <taxon>Caenorhabditis</taxon>
    </lineage>
</organism>
<name>A0A8S1HSK3_9PELO</name>
<dbReference type="InterPro" id="IPR016859">
    <property type="entry name" value="UCP207779"/>
</dbReference>
<reference evidence="2" key="1">
    <citation type="submission" date="2020-10" db="EMBL/GenBank/DDBJ databases">
        <authorList>
            <person name="Kikuchi T."/>
        </authorList>
    </citation>
    <scope>NUCLEOTIDE SEQUENCE</scope>
    <source>
        <strain evidence="2">NKZ352</strain>
    </source>
</reference>
<keyword evidence="1" id="KW-0472">Membrane</keyword>
<protein>
    <submittedName>
        <fullName evidence="2">Uncharacterized protein</fullName>
    </submittedName>
</protein>
<keyword evidence="1" id="KW-0812">Transmembrane</keyword>
<gene>
    <name evidence="2" type="ORF">CAUJ_LOCUS15395</name>
</gene>
<evidence type="ECO:0000256" key="1">
    <source>
        <dbReference type="SAM" id="Phobius"/>
    </source>
</evidence>
<dbReference type="Proteomes" id="UP000835052">
    <property type="component" value="Unassembled WGS sequence"/>
</dbReference>